<dbReference type="OrthoDB" id="10548932at2759"/>
<dbReference type="InParanoid" id="D7FSS4"/>
<dbReference type="Pfam" id="PF00076">
    <property type="entry name" value="RRM_1"/>
    <property type="match status" value="1"/>
</dbReference>
<feature type="region of interest" description="Disordered" evidence="2">
    <location>
        <begin position="238"/>
        <end position="289"/>
    </location>
</feature>
<feature type="region of interest" description="Disordered" evidence="2">
    <location>
        <begin position="98"/>
        <end position="153"/>
    </location>
</feature>
<accession>D7FSS4</accession>
<dbReference type="InterPro" id="IPR000504">
    <property type="entry name" value="RRM_dom"/>
</dbReference>
<feature type="compositionally biased region" description="Gly residues" evidence="2">
    <location>
        <begin position="252"/>
        <end position="261"/>
    </location>
</feature>
<feature type="compositionally biased region" description="Polar residues" evidence="2">
    <location>
        <begin position="125"/>
        <end position="137"/>
    </location>
</feature>
<protein>
    <submittedName>
        <fullName evidence="4">Poly(A)-binding protein</fullName>
    </submittedName>
</protein>
<feature type="compositionally biased region" description="Polar residues" evidence="2">
    <location>
        <begin position="396"/>
        <end position="410"/>
    </location>
</feature>
<feature type="compositionally biased region" description="Pro residues" evidence="2">
    <location>
        <begin position="280"/>
        <end position="289"/>
    </location>
</feature>
<evidence type="ECO:0000313" key="5">
    <source>
        <dbReference type="Proteomes" id="UP000002630"/>
    </source>
</evidence>
<dbReference type="PROSITE" id="PS50102">
    <property type="entry name" value="RRM"/>
    <property type="match status" value="1"/>
</dbReference>
<dbReference type="SUPFAM" id="SSF54928">
    <property type="entry name" value="RNA-binding domain, RBD"/>
    <property type="match status" value="1"/>
</dbReference>
<dbReference type="EMBL" id="FN648419">
    <property type="protein sequence ID" value="CBJ31215.1"/>
    <property type="molecule type" value="Genomic_DNA"/>
</dbReference>
<dbReference type="SMART" id="SM00360">
    <property type="entry name" value="RRM"/>
    <property type="match status" value="1"/>
</dbReference>
<dbReference type="GO" id="GO:0003723">
    <property type="term" value="F:RNA binding"/>
    <property type="evidence" value="ECO:0007669"/>
    <property type="project" value="UniProtKB-UniRule"/>
</dbReference>
<dbReference type="Proteomes" id="UP000002630">
    <property type="component" value="Linkage Group LG14"/>
</dbReference>
<keyword evidence="5" id="KW-1185">Reference proteome</keyword>
<feature type="region of interest" description="Disordered" evidence="2">
    <location>
        <begin position="387"/>
        <end position="410"/>
    </location>
</feature>
<dbReference type="EMBL" id="FN649739">
    <property type="protein sequence ID" value="CBJ31215.1"/>
    <property type="molecule type" value="Genomic_DNA"/>
</dbReference>
<evidence type="ECO:0000313" key="4">
    <source>
        <dbReference type="EMBL" id="CBJ31215.1"/>
    </source>
</evidence>
<name>D7FSS4_ECTSI</name>
<feature type="domain" description="RRM" evidence="3">
    <location>
        <begin position="319"/>
        <end position="390"/>
    </location>
</feature>
<dbReference type="STRING" id="2880.D7FSS4"/>
<dbReference type="CDD" id="cd00590">
    <property type="entry name" value="RRM_SF"/>
    <property type="match status" value="1"/>
</dbReference>
<dbReference type="InterPro" id="IPR035979">
    <property type="entry name" value="RBD_domain_sf"/>
</dbReference>
<evidence type="ECO:0000256" key="2">
    <source>
        <dbReference type="SAM" id="MobiDB-lite"/>
    </source>
</evidence>
<feature type="compositionally biased region" description="Low complexity" evidence="2">
    <location>
        <begin position="106"/>
        <end position="116"/>
    </location>
</feature>
<dbReference type="AlphaFoldDB" id="D7FSS4"/>
<keyword evidence="1" id="KW-0694">RNA-binding</keyword>
<proteinExistence type="predicted"/>
<dbReference type="InterPro" id="IPR012677">
    <property type="entry name" value="Nucleotide-bd_a/b_plait_sf"/>
</dbReference>
<dbReference type="Gene3D" id="3.30.70.330">
    <property type="match status" value="1"/>
</dbReference>
<reference evidence="4 5" key="1">
    <citation type="journal article" date="2010" name="Nature">
        <title>The Ectocarpus genome and the independent evolution of multicellularity in brown algae.</title>
        <authorList>
            <person name="Cock J.M."/>
            <person name="Sterck L."/>
            <person name="Rouze P."/>
            <person name="Scornet D."/>
            <person name="Allen A.E."/>
            <person name="Amoutzias G."/>
            <person name="Anthouard V."/>
            <person name="Artiguenave F."/>
            <person name="Aury J.M."/>
            <person name="Badger J.H."/>
            <person name="Beszteri B."/>
            <person name="Billiau K."/>
            <person name="Bonnet E."/>
            <person name="Bothwell J.H."/>
            <person name="Bowler C."/>
            <person name="Boyen C."/>
            <person name="Brownlee C."/>
            <person name="Carrano C.J."/>
            <person name="Charrier B."/>
            <person name="Cho G.Y."/>
            <person name="Coelho S.M."/>
            <person name="Collen J."/>
            <person name="Corre E."/>
            <person name="Da Silva C."/>
            <person name="Delage L."/>
            <person name="Delaroque N."/>
            <person name="Dittami S.M."/>
            <person name="Doulbeau S."/>
            <person name="Elias M."/>
            <person name="Farnham G."/>
            <person name="Gachon C.M."/>
            <person name="Gschloessl B."/>
            <person name="Heesch S."/>
            <person name="Jabbari K."/>
            <person name="Jubin C."/>
            <person name="Kawai H."/>
            <person name="Kimura K."/>
            <person name="Kloareg B."/>
            <person name="Kupper F.C."/>
            <person name="Lang D."/>
            <person name="Le Bail A."/>
            <person name="Leblanc C."/>
            <person name="Lerouge P."/>
            <person name="Lohr M."/>
            <person name="Lopez P.J."/>
            <person name="Martens C."/>
            <person name="Maumus F."/>
            <person name="Michel G."/>
            <person name="Miranda-Saavedra D."/>
            <person name="Morales J."/>
            <person name="Moreau H."/>
            <person name="Motomura T."/>
            <person name="Nagasato C."/>
            <person name="Napoli C.A."/>
            <person name="Nelson D.R."/>
            <person name="Nyvall-Collen P."/>
            <person name="Peters A.F."/>
            <person name="Pommier C."/>
            <person name="Potin P."/>
            <person name="Poulain J."/>
            <person name="Quesneville H."/>
            <person name="Read B."/>
            <person name="Rensing S.A."/>
            <person name="Ritter A."/>
            <person name="Rousvoal S."/>
            <person name="Samanta M."/>
            <person name="Samson G."/>
            <person name="Schroeder D.C."/>
            <person name="Segurens B."/>
            <person name="Strittmatter M."/>
            <person name="Tonon T."/>
            <person name="Tregear J.W."/>
            <person name="Valentin K."/>
            <person name="von Dassow P."/>
            <person name="Yamagishi T."/>
            <person name="Van de Peer Y."/>
            <person name="Wincker P."/>
        </authorList>
    </citation>
    <scope>NUCLEOTIDE SEQUENCE [LARGE SCALE GENOMIC DNA]</scope>
    <source>
        <strain evidence="5">Ec32 / CCAP1310/4</strain>
    </source>
</reference>
<evidence type="ECO:0000256" key="1">
    <source>
        <dbReference type="PROSITE-ProRule" id="PRU00176"/>
    </source>
</evidence>
<feature type="compositionally biased region" description="Low complexity" evidence="2">
    <location>
        <begin position="262"/>
        <end position="279"/>
    </location>
</feature>
<evidence type="ECO:0000259" key="3">
    <source>
        <dbReference type="PROSITE" id="PS50102"/>
    </source>
</evidence>
<sequence length="410" mass="41623">MSQYQQHPAPASGVVDDAGEAFARAVFCRFLRQATISRDIDDVIEHMHIVNDDSQTFAIRLGGDARVPVSRELILALAAKKKELLALCESKLRTPRSIRGGGGHTVTGANATAAGTPTGGGRPGLSSSLQHYRQQGNPSTSPPDPAAAAAATPHHAVVFPPPAALAAMQSSAMAAGSASVAVPVPRDGDGGGSTSGGGGGGGLCSVPAAMGDSATGGGVSPAVVPPLGVVARHQQGEGVAAAAGPDPMVVEGSGGSGGNGDGSVEQSEVSAESSTTSSRPSPPLPPRPPTVTRVAAAAPAFVPTAAAAGWRQRDPAGPTTLFVRKIDMKVDREDVIKHFSIFGQVLSVSMNPSRGYAFVDLDSHDAVLRAVRTAEHTVGRKTLQVEVKKEPATPKSRGNNSSNNPRHASR</sequence>
<gene>
    <name evidence="4" type="ORF">Esi_0239_0012</name>
</gene>
<organism evidence="4 5">
    <name type="scientific">Ectocarpus siliculosus</name>
    <name type="common">Brown alga</name>
    <name type="synonym">Conferva siliculosa</name>
    <dbReference type="NCBI Taxonomy" id="2880"/>
    <lineage>
        <taxon>Eukaryota</taxon>
        <taxon>Sar</taxon>
        <taxon>Stramenopiles</taxon>
        <taxon>Ochrophyta</taxon>
        <taxon>PX clade</taxon>
        <taxon>Phaeophyceae</taxon>
        <taxon>Ectocarpales</taxon>
        <taxon>Ectocarpaceae</taxon>
        <taxon>Ectocarpus</taxon>
    </lineage>
</organism>